<feature type="transmembrane region" description="Helical" evidence="1">
    <location>
        <begin position="6"/>
        <end position="29"/>
    </location>
</feature>
<gene>
    <name evidence="2" type="ORF">QR680_011393</name>
</gene>
<proteinExistence type="predicted"/>
<dbReference type="EMBL" id="JAUCMV010000001">
    <property type="protein sequence ID" value="KAK0429464.1"/>
    <property type="molecule type" value="Genomic_DNA"/>
</dbReference>
<evidence type="ECO:0000313" key="3">
    <source>
        <dbReference type="Proteomes" id="UP001175271"/>
    </source>
</evidence>
<dbReference type="AlphaFoldDB" id="A0AA39ITM6"/>
<organism evidence="2 3">
    <name type="scientific">Steinernema hermaphroditum</name>
    <dbReference type="NCBI Taxonomy" id="289476"/>
    <lineage>
        <taxon>Eukaryota</taxon>
        <taxon>Metazoa</taxon>
        <taxon>Ecdysozoa</taxon>
        <taxon>Nematoda</taxon>
        <taxon>Chromadorea</taxon>
        <taxon>Rhabditida</taxon>
        <taxon>Tylenchina</taxon>
        <taxon>Panagrolaimomorpha</taxon>
        <taxon>Strongyloidoidea</taxon>
        <taxon>Steinernematidae</taxon>
        <taxon>Steinernema</taxon>
    </lineage>
</organism>
<keyword evidence="1" id="KW-1133">Transmembrane helix</keyword>
<name>A0AA39ITM6_9BILA</name>
<accession>A0AA39ITM6</accession>
<keyword evidence="1" id="KW-0812">Transmembrane</keyword>
<keyword evidence="1" id="KW-0472">Membrane</keyword>
<evidence type="ECO:0000313" key="2">
    <source>
        <dbReference type="EMBL" id="KAK0429464.1"/>
    </source>
</evidence>
<sequence length="71" mass="8172">MSETDKLLIIALLVLIAIAFGYFVMNLLVPIVYRRVKKGFASHSYKTQPIIVEREPSAKNYRIMQPFEVTV</sequence>
<comment type="caution">
    <text evidence="2">The sequence shown here is derived from an EMBL/GenBank/DDBJ whole genome shotgun (WGS) entry which is preliminary data.</text>
</comment>
<protein>
    <submittedName>
        <fullName evidence="2">Uncharacterized protein</fullName>
    </submittedName>
</protein>
<evidence type="ECO:0000256" key="1">
    <source>
        <dbReference type="SAM" id="Phobius"/>
    </source>
</evidence>
<keyword evidence="3" id="KW-1185">Reference proteome</keyword>
<dbReference type="Proteomes" id="UP001175271">
    <property type="component" value="Unassembled WGS sequence"/>
</dbReference>
<reference evidence="2" key="1">
    <citation type="submission" date="2023-06" db="EMBL/GenBank/DDBJ databases">
        <title>Genomic analysis of the entomopathogenic nematode Steinernema hermaphroditum.</title>
        <authorList>
            <person name="Schwarz E.M."/>
            <person name="Heppert J.K."/>
            <person name="Baniya A."/>
            <person name="Schwartz H.T."/>
            <person name="Tan C.-H."/>
            <person name="Antoshechkin I."/>
            <person name="Sternberg P.W."/>
            <person name="Goodrich-Blair H."/>
            <person name="Dillman A.R."/>
        </authorList>
    </citation>
    <scope>NUCLEOTIDE SEQUENCE</scope>
    <source>
        <strain evidence="2">PS9179</strain>
        <tissue evidence="2">Whole animal</tissue>
    </source>
</reference>